<feature type="region of interest" description="Disordered" evidence="18">
    <location>
        <begin position="385"/>
        <end position="412"/>
    </location>
</feature>
<feature type="domain" description="Glycoside hydrolase family 5" evidence="20">
    <location>
        <begin position="530"/>
        <end position="769"/>
    </location>
</feature>
<dbReference type="GO" id="GO:0009986">
    <property type="term" value="C:cell surface"/>
    <property type="evidence" value="ECO:0007669"/>
    <property type="project" value="TreeGrafter"/>
</dbReference>
<name>A0A8J8W7F9_9EURO</name>
<evidence type="ECO:0000256" key="18">
    <source>
        <dbReference type="SAM" id="MobiDB-lite"/>
    </source>
</evidence>
<dbReference type="GO" id="GO:0005576">
    <property type="term" value="C:extracellular region"/>
    <property type="evidence" value="ECO:0007669"/>
    <property type="project" value="TreeGrafter"/>
</dbReference>
<dbReference type="GO" id="GO:0005886">
    <property type="term" value="C:plasma membrane"/>
    <property type="evidence" value="ECO:0007669"/>
    <property type="project" value="UniProtKB-SubCell"/>
</dbReference>
<comment type="function">
    <text evidence="15">Glucosidase involved in the degradation of cellulosic biomass. Active on lichenan.</text>
</comment>
<dbReference type="Pfam" id="PF00150">
    <property type="entry name" value="Cellulase"/>
    <property type="match status" value="1"/>
</dbReference>
<feature type="compositionally biased region" description="Basic and acidic residues" evidence="18">
    <location>
        <begin position="236"/>
        <end position="256"/>
    </location>
</feature>
<evidence type="ECO:0000256" key="1">
    <source>
        <dbReference type="ARBA" id="ARBA00004401"/>
    </source>
</evidence>
<dbReference type="SUPFAM" id="SSF51445">
    <property type="entry name" value="(Trans)glycosidases"/>
    <property type="match status" value="1"/>
</dbReference>
<evidence type="ECO:0000256" key="8">
    <source>
        <dbReference type="ARBA" id="ARBA00023136"/>
    </source>
</evidence>
<keyword evidence="13" id="KW-0624">Polysaccharide degradation</keyword>
<protein>
    <recommendedName>
        <fullName evidence="16">glucan 1,3-beta-glucosidase</fullName>
        <ecNumber evidence="16">3.2.1.58</ecNumber>
    </recommendedName>
    <alternativeName>
        <fullName evidence="17">Exo-1,3-beta-glucanase D</fullName>
    </alternativeName>
</protein>
<evidence type="ECO:0000256" key="16">
    <source>
        <dbReference type="ARBA" id="ARBA00038929"/>
    </source>
</evidence>
<keyword evidence="9" id="KW-0325">Glycoprotein</keyword>
<keyword evidence="5 21" id="KW-0378">Hydrolase</keyword>
<dbReference type="AlphaFoldDB" id="A0A8J8W7F9"/>
<feature type="transmembrane region" description="Helical" evidence="19">
    <location>
        <begin position="360"/>
        <end position="380"/>
    </location>
</feature>
<dbReference type="PANTHER" id="PTHR31297:SF34">
    <property type="entry name" value="GLUCAN 1,3-BETA-GLUCOSIDASE 2"/>
    <property type="match status" value="1"/>
</dbReference>
<dbReference type="InterPro" id="IPR001547">
    <property type="entry name" value="Glyco_hydro_5"/>
</dbReference>
<evidence type="ECO:0000256" key="6">
    <source>
        <dbReference type="ARBA" id="ARBA00022968"/>
    </source>
</evidence>
<evidence type="ECO:0000256" key="13">
    <source>
        <dbReference type="ARBA" id="ARBA00023326"/>
    </source>
</evidence>
<dbReference type="EC" id="3.2.1.58" evidence="16"/>
<evidence type="ECO:0000256" key="11">
    <source>
        <dbReference type="ARBA" id="ARBA00023295"/>
    </source>
</evidence>
<organism evidence="21 22">
    <name type="scientific">Penicillium ucsense</name>
    <dbReference type="NCBI Taxonomy" id="2839758"/>
    <lineage>
        <taxon>Eukaryota</taxon>
        <taxon>Fungi</taxon>
        <taxon>Dikarya</taxon>
        <taxon>Ascomycota</taxon>
        <taxon>Pezizomycotina</taxon>
        <taxon>Eurotiomycetes</taxon>
        <taxon>Eurotiomycetidae</taxon>
        <taxon>Eurotiales</taxon>
        <taxon>Aspergillaceae</taxon>
        <taxon>Penicillium</taxon>
    </lineage>
</organism>
<feature type="compositionally biased region" description="Basic and acidic residues" evidence="18">
    <location>
        <begin position="190"/>
        <end position="204"/>
    </location>
</feature>
<dbReference type="PANTHER" id="PTHR31297">
    <property type="entry name" value="GLUCAN ENDO-1,6-BETA-GLUCOSIDASE B"/>
    <property type="match status" value="1"/>
</dbReference>
<evidence type="ECO:0000313" key="21">
    <source>
        <dbReference type="EMBL" id="KAF7718273.1"/>
    </source>
</evidence>
<evidence type="ECO:0000256" key="19">
    <source>
        <dbReference type="SAM" id="Phobius"/>
    </source>
</evidence>
<comment type="caution">
    <text evidence="21">The sequence shown here is derived from an EMBL/GenBank/DDBJ whole genome shotgun (WGS) entry which is preliminary data.</text>
</comment>
<keyword evidence="10" id="KW-0119">Carbohydrate metabolism</keyword>
<keyword evidence="4 19" id="KW-0812">Transmembrane</keyword>
<evidence type="ECO:0000256" key="10">
    <source>
        <dbReference type="ARBA" id="ARBA00023277"/>
    </source>
</evidence>
<keyword evidence="22" id="KW-1185">Reference proteome</keyword>
<feature type="compositionally biased region" description="Low complexity" evidence="18">
    <location>
        <begin position="266"/>
        <end position="275"/>
    </location>
</feature>
<dbReference type="OrthoDB" id="62120at2759"/>
<comment type="similarity">
    <text evidence="2">Belongs to the glycosyl hydrolase 5 (cellulase A) family.</text>
</comment>
<sequence>MPSQSHSRDRHEPRDRTRDRDRDRERERERDRRREREYIRGRYDEDDPGVASSPGQARGKYRFRGDDGYESYDTGEAGGSDYDERRRRERRERRRQREREEERAYSDAVEERRRERSKAKESPAVSPVKKRDRERDRDGHRRRRDIEEGGRPGKDARERRQRARPRDSEHERERPRDPEEDARRQRRKAREREERRDREWEREAAAAAAIAAKHQSTESTSSASRLLSNDPTARLISDHEDEGRPGSSREEAELRRERRRQKKKAALLSAGAGAAAVGDLEGRVREGRSRHRSGARVVSGAYLEEGRAEDMKMRHRGGGGGGRPFEKNWKHEQSWDSSYEDGSQPPKWKFWASWSKKKKLIVGCSLVVLLILAIVIPVAVSVSKNSGNADTKASGSSTGSGSSPNSNLNGISPDSIPSYAQGTILDPFTWYDTVGFNVTFTNVTVGGLSIMGLNSTWDDSARPNSNVPPLNEKFPYGSQPIRGVNLGGWLSLEPFISPSLFKGYSSNVIDEWTLTTQLGSAAASTLEKHYATFITESDIAEIKDAGLDHVRIPYSYWAVTTYEGDPYVAQISWRYLLRIIEYCRKYGIRVKLDLHGVPGSQNGWNHSGRQGNIGWLMGSDGDLNRKRSLEVHNQLSQFFAQDRYKNVVTLYGLANEPLMLNIPVEKVLNWTTEAAALVQKNGVKAKIVFHDGFLNLDKWSNMFKHGPDNMVLDTHQYTIFNTGEIALNHTAKIQIICENWYPMIEKVDSTSQGWGPTICGEWSQADTDCAEYLNNVGRGTRWEGTYDTSSSTVYCPTADQNTCSCTKANADPSTYSDAYKKWLKTYAEAQMSAFETGQGWMYWTWRTESAAQWSYRTAWKNGYMPSKAYSPSFKCGDTVPDFDALGLAEYY</sequence>
<dbReference type="Gene3D" id="3.20.20.80">
    <property type="entry name" value="Glycosidases"/>
    <property type="match status" value="1"/>
</dbReference>
<accession>A0A8J8W7F9</accession>
<dbReference type="Proteomes" id="UP000631181">
    <property type="component" value="Unassembled WGS sequence"/>
</dbReference>
<evidence type="ECO:0000256" key="12">
    <source>
        <dbReference type="ARBA" id="ARBA00023316"/>
    </source>
</evidence>
<evidence type="ECO:0000256" key="4">
    <source>
        <dbReference type="ARBA" id="ARBA00022692"/>
    </source>
</evidence>
<dbReference type="FunFam" id="3.20.20.80:FF:000033">
    <property type="entry name" value="Glucan 1,3-beta-glucosidase A"/>
    <property type="match status" value="1"/>
</dbReference>
<evidence type="ECO:0000313" key="22">
    <source>
        <dbReference type="Proteomes" id="UP000631181"/>
    </source>
</evidence>
<dbReference type="GO" id="GO:0009251">
    <property type="term" value="P:glucan catabolic process"/>
    <property type="evidence" value="ECO:0007669"/>
    <property type="project" value="TreeGrafter"/>
</dbReference>
<dbReference type="GO" id="GO:0004338">
    <property type="term" value="F:glucan exo-1,3-beta-glucosidase activity"/>
    <property type="evidence" value="ECO:0007669"/>
    <property type="project" value="UniProtKB-EC"/>
</dbReference>
<dbReference type="EMBL" id="WIWV01000017">
    <property type="protein sequence ID" value="KAF7718273.1"/>
    <property type="molecule type" value="Genomic_DNA"/>
</dbReference>
<dbReference type="InterPro" id="IPR050386">
    <property type="entry name" value="Glycosyl_hydrolase_5"/>
</dbReference>
<feature type="compositionally biased region" description="Basic and acidic residues" evidence="18">
    <location>
        <begin position="1"/>
        <end position="43"/>
    </location>
</feature>
<evidence type="ECO:0000256" key="2">
    <source>
        <dbReference type="ARBA" id="ARBA00005641"/>
    </source>
</evidence>
<feature type="region of interest" description="Disordered" evidence="18">
    <location>
        <begin position="1"/>
        <end position="275"/>
    </location>
</feature>
<keyword evidence="6" id="KW-0735">Signal-anchor</keyword>
<dbReference type="InterPro" id="IPR017853">
    <property type="entry name" value="GH"/>
</dbReference>
<feature type="compositionally biased region" description="Low complexity" evidence="18">
    <location>
        <begin position="394"/>
        <end position="412"/>
    </location>
</feature>
<evidence type="ECO:0000256" key="7">
    <source>
        <dbReference type="ARBA" id="ARBA00022989"/>
    </source>
</evidence>
<feature type="compositionally biased region" description="Polar residues" evidence="18">
    <location>
        <begin position="217"/>
        <end position="231"/>
    </location>
</feature>
<evidence type="ECO:0000256" key="3">
    <source>
        <dbReference type="ARBA" id="ARBA00022475"/>
    </source>
</evidence>
<feature type="compositionally biased region" description="Basic and acidic residues" evidence="18">
    <location>
        <begin position="95"/>
        <end position="121"/>
    </location>
</feature>
<feature type="compositionally biased region" description="Basic and acidic residues" evidence="18">
    <location>
        <begin position="129"/>
        <end position="183"/>
    </location>
</feature>
<dbReference type="GO" id="GO:0071555">
    <property type="term" value="P:cell wall organization"/>
    <property type="evidence" value="ECO:0007669"/>
    <property type="project" value="UniProtKB-KW"/>
</dbReference>
<keyword evidence="11 21" id="KW-0326">Glycosidase</keyword>
<comment type="subcellular location">
    <subcellularLocation>
        <location evidence="1">Cell membrane</location>
        <topology evidence="1">Single-pass type II membrane protein</topology>
    </subcellularLocation>
</comment>
<evidence type="ECO:0000256" key="14">
    <source>
        <dbReference type="ARBA" id="ARBA00036824"/>
    </source>
</evidence>
<keyword evidence="7 19" id="KW-1133">Transmembrane helix</keyword>
<keyword evidence="12" id="KW-0961">Cell wall biogenesis/degradation</keyword>
<evidence type="ECO:0000256" key="9">
    <source>
        <dbReference type="ARBA" id="ARBA00023180"/>
    </source>
</evidence>
<evidence type="ECO:0000256" key="15">
    <source>
        <dbReference type="ARBA" id="ARBA00037126"/>
    </source>
</evidence>
<keyword evidence="8 19" id="KW-0472">Membrane</keyword>
<evidence type="ECO:0000256" key="5">
    <source>
        <dbReference type="ARBA" id="ARBA00022801"/>
    </source>
</evidence>
<proteinExistence type="inferred from homology"/>
<reference evidence="21" key="1">
    <citation type="journal article" date="2020" name="Front. Microbiol.">
        <title>Gene regulatory networks of Penicillium echinulatum 2HH and Penicillium oxalicum 114-2 inferred by a computational biology approach.</title>
        <authorList>
            <person name="Lenz A.R."/>
            <person name="Galan-Vasquez E."/>
            <person name="Balbinot E."/>
            <person name="De Abreu F.P."/>
            <person name="De Oliveira N.S."/>
            <person name="Da Rosa L.O."/>
            <person name="De Avila E Silva S."/>
            <person name="Camassola M."/>
            <person name="Dillon A.J.P."/>
            <person name="Perez-Rueda E."/>
        </authorList>
    </citation>
    <scope>NUCLEOTIDE SEQUENCE</scope>
    <source>
        <strain evidence="21">S1M29</strain>
    </source>
</reference>
<comment type="catalytic activity">
    <reaction evidence="14">
        <text>Successive hydrolysis of beta-D-glucose units from the non-reducing ends of (1-&gt;3)-beta-D-glucans, releasing alpha-glucose.</text>
        <dbReference type="EC" id="3.2.1.58"/>
    </reaction>
</comment>
<gene>
    <name evidence="21" type="ORF">PECM_002657</name>
</gene>
<evidence type="ECO:0000259" key="20">
    <source>
        <dbReference type="Pfam" id="PF00150"/>
    </source>
</evidence>
<keyword evidence="3" id="KW-1003">Cell membrane</keyword>
<evidence type="ECO:0000256" key="17">
    <source>
        <dbReference type="ARBA" id="ARBA00041260"/>
    </source>
</evidence>